<comment type="similarity">
    <text evidence="2">Belongs to the major facilitator superfamily. Proton-dependent oligopeptide transporter (POT/PTR) (TC 2.A.17) family.</text>
</comment>
<protein>
    <submittedName>
        <fullName evidence="7">Uncharacterized protein</fullName>
    </submittedName>
</protein>
<dbReference type="Gene3D" id="1.20.1250.20">
    <property type="entry name" value="MFS general substrate transporter like domains"/>
    <property type="match status" value="2"/>
</dbReference>
<name>A0ABR2FGU6_9ROSI</name>
<evidence type="ECO:0000256" key="6">
    <source>
        <dbReference type="SAM" id="Phobius"/>
    </source>
</evidence>
<feature type="transmembrane region" description="Helical" evidence="6">
    <location>
        <begin position="303"/>
        <end position="324"/>
    </location>
</feature>
<comment type="caution">
    <text evidence="7">The sequence shown here is derived from an EMBL/GenBank/DDBJ whole genome shotgun (WGS) entry which is preliminary data.</text>
</comment>
<dbReference type="Proteomes" id="UP001472677">
    <property type="component" value="Unassembled WGS sequence"/>
</dbReference>
<reference evidence="7 8" key="1">
    <citation type="journal article" date="2024" name="G3 (Bethesda)">
        <title>Genome assembly of Hibiscus sabdariffa L. provides insights into metabolisms of medicinal natural products.</title>
        <authorList>
            <person name="Kim T."/>
        </authorList>
    </citation>
    <scope>NUCLEOTIDE SEQUENCE [LARGE SCALE GENOMIC DNA]</scope>
    <source>
        <strain evidence="7">TK-2024</strain>
        <tissue evidence="7">Old leaves</tissue>
    </source>
</reference>
<sequence>MGFIKMYGETREAVSKWESYNICFSKAALLISGLVFSHAFVEEAFFNVLMSFITSSWESYHLPKVAAIVNAQEGVSILVALMLSYVADTENGLAILCFHSGGTGTFYLGLALLLVTLGKGGRSPALKAFLRDQFGNLEMEEESKRADARQQFWWPTAWFLGIGCYKKESPQRNFRSEMTNWRSLSRLVPVWMTFLIYCLVEAAGTTFFIEQSDNLEDGIGKGFRIPITFFPALKSLTSFVTCQLVDFIITSKLQKENQPKRAFVASIAIGMLVSFLCCMTAWQVKVRRLKLINELWDIQNDSIRMNILWLTPQFLLLGIMGGLVEEGMEGSFYEMVPKSMRMYELPFNKIVMGMGKILSIGTIFVFRGWFGDTSHLDRYYRMLAIVSIGSLAYFTVAAYNACYWNYMAPQEDNNEANASEGIEIVVDQSGSEPSGQSLLKVNFFPQGDSMAARHSGWKSVRDSLRI</sequence>
<evidence type="ECO:0000313" key="7">
    <source>
        <dbReference type="EMBL" id="KAK8580159.1"/>
    </source>
</evidence>
<evidence type="ECO:0000256" key="5">
    <source>
        <dbReference type="ARBA" id="ARBA00023136"/>
    </source>
</evidence>
<evidence type="ECO:0000256" key="4">
    <source>
        <dbReference type="ARBA" id="ARBA00022989"/>
    </source>
</evidence>
<keyword evidence="5 6" id="KW-0472">Membrane</keyword>
<organism evidence="7 8">
    <name type="scientific">Hibiscus sabdariffa</name>
    <name type="common">roselle</name>
    <dbReference type="NCBI Taxonomy" id="183260"/>
    <lineage>
        <taxon>Eukaryota</taxon>
        <taxon>Viridiplantae</taxon>
        <taxon>Streptophyta</taxon>
        <taxon>Embryophyta</taxon>
        <taxon>Tracheophyta</taxon>
        <taxon>Spermatophyta</taxon>
        <taxon>Magnoliopsida</taxon>
        <taxon>eudicotyledons</taxon>
        <taxon>Gunneridae</taxon>
        <taxon>Pentapetalae</taxon>
        <taxon>rosids</taxon>
        <taxon>malvids</taxon>
        <taxon>Malvales</taxon>
        <taxon>Malvaceae</taxon>
        <taxon>Malvoideae</taxon>
        <taxon>Hibiscus</taxon>
    </lineage>
</organism>
<feature type="transmembrane region" description="Helical" evidence="6">
    <location>
        <begin position="262"/>
        <end position="283"/>
    </location>
</feature>
<keyword evidence="4 6" id="KW-1133">Transmembrane helix</keyword>
<evidence type="ECO:0000313" key="8">
    <source>
        <dbReference type="Proteomes" id="UP001472677"/>
    </source>
</evidence>
<feature type="transmembrane region" description="Helical" evidence="6">
    <location>
        <begin position="382"/>
        <end position="402"/>
    </location>
</feature>
<gene>
    <name evidence="7" type="ORF">V6N12_070443</name>
</gene>
<dbReference type="InterPro" id="IPR036259">
    <property type="entry name" value="MFS_trans_sf"/>
</dbReference>
<proteinExistence type="inferred from homology"/>
<evidence type="ECO:0000256" key="2">
    <source>
        <dbReference type="ARBA" id="ARBA00005982"/>
    </source>
</evidence>
<feature type="transmembrane region" description="Helical" evidence="6">
    <location>
        <begin position="27"/>
        <end position="53"/>
    </location>
</feature>
<accession>A0ABR2FGU6</accession>
<evidence type="ECO:0000256" key="3">
    <source>
        <dbReference type="ARBA" id="ARBA00022692"/>
    </source>
</evidence>
<keyword evidence="3 6" id="KW-0812">Transmembrane</keyword>
<keyword evidence="8" id="KW-1185">Reference proteome</keyword>
<dbReference type="PANTHER" id="PTHR11654">
    <property type="entry name" value="OLIGOPEPTIDE TRANSPORTER-RELATED"/>
    <property type="match status" value="1"/>
</dbReference>
<comment type="subcellular location">
    <subcellularLocation>
        <location evidence="1">Membrane</location>
        <topology evidence="1">Multi-pass membrane protein</topology>
    </subcellularLocation>
</comment>
<feature type="transmembrane region" description="Helical" evidence="6">
    <location>
        <begin position="93"/>
        <end position="117"/>
    </location>
</feature>
<feature type="transmembrane region" description="Helical" evidence="6">
    <location>
        <begin position="229"/>
        <end position="250"/>
    </location>
</feature>
<feature type="transmembrane region" description="Helical" evidence="6">
    <location>
        <begin position="345"/>
        <end position="370"/>
    </location>
</feature>
<dbReference type="EMBL" id="JBBPBM010000006">
    <property type="protein sequence ID" value="KAK8580159.1"/>
    <property type="molecule type" value="Genomic_DNA"/>
</dbReference>
<evidence type="ECO:0000256" key="1">
    <source>
        <dbReference type="ARBA" id="ARBA00004141"/>
    </source>
</evidence>
<dbReference type="InterPro" id="IPR000109">
    <property type="entry name" value="POT_fam"/>
</dbReference>
<dbReference type="Pfam" id="PF00854">
    <property type="entry name" value="PTR2"/>
    <property type="match status" value="1"/>
</dbReference>
<feature type="transmembrane region" description="Helical" evidence="6">
    <location>
        <begin position="188"/>
        <end position="209"/>
    </location>
</feature>